<dbReference type="NCBIfam" id="TIGR01244">
    <property type="entry name" value="TIGR01244 family sulfur transferase"/>
    <property type="match status" value="1"/>
</dbReference>
<gene>
    <name evidence="2" type="ORF">GCM10011403_21770</name>
</gene>
<dbReference type="InterPro" id="IPR029021">
    <property type="entry name" value="Prot-tyrosine_phosphatase-like"/>
</dbReference>
<accession>A0A916QLN5</accession>
<dbReference type="AlphaFoldDB" id="A0A916QLN5"/>
<dbReference type="SUPFAM" id="SSF52799">
    <property type="entry name" value="(Phosphotyrosine protein) phosphatases II"/>
    <property type="match status" value="1"/>
</dbReference>
<dbReference type="GO" id="GO:0016787">
    <property type="term" value="F:hydrolase activity"/>
    <property type="evidence" value="ECO:0007669"/>
    <property type="project" value="InterPro"/>
</dbReference>
<dbReference type="Gene3D" id="3.90.190.10">
    <property type="entry name" value="Protein tyrosine phosphatase superfamily"/>
    <property type="match status" value="1"/>
</dbReference>
<evidence type="ECO:0000259" key="1">
    <source>
        <dbReference type="Pfam" id="PF04273"/>
    </source>
</evidence>
<dbReference type="Proteomes" id="UP000627715">
    <property type="component" value="Unassembled WGS sequence"/>
</dbReference>
<name>A0A916QLN5_9GAMM</name>
<dbReference type="OrthoDB" id="9802771at2"/>
<dbReference type="Pfam" id="PF04273">
    <property type="entry name" value="BLH_phosphatase"/>
    <property type="match status" value="1"/>
</dbReference>
<dbReference type="InterPro" id="IPR005939">
    <property type="entry name" value="BLH_phosphatase-like"/>
</dbReference>
<dbReference type="CDD" id="cd14503">
    <property type="entry name" value="PTP-bact"/>
    <property type="match status" value="1"/>
</dbReference>
<dbReference type="RefSeq" id="WP_068810426.1">
    <property type="nucleotide sequence ID" value="NZ_BMIY01000009.1"/>
</dbReference>
<reference evidence="2" key="1">
    <citation type="journal article" date="2014" name="Int. J. Syst. Evol. Microbiol.">
        <title>Complete genome sequence of Corynebacterium casei LMG S-19264T (=DSM 44701T), isolated from a smear-ripened cheese.</title>
        <authorList>
            <consortium name="US DOE Joint Genome Institute (JGI-PGF)"/>
            <person name="Walter F."/>
            <person name="Albersmeier A."/>
            <person name="Kalinowski J."/>
            <person name="Ruckert C."/>
        </authorList>
    </citation>
    <scope>NUCLEOTIDE SEQUENCE</scope>
    <source>
        <strain evidence="2">CGMCC 1.15425</strain>
    </source>
</reference>
<sequence length="141" mass="15567">MKAKKITDDFSVAEQLLPDDVDEMAAAGYKTIICNRPDGESFDQPIRAEIQAVAEEHEIDFRYIPVVSGQLNLEDIAKFTEALDDAERPILAYCRSGTRSIQLWGLANGLKGMAPEEIVKLGAEHGYDLRGVAGWLAQQSE</sequence>
<dbReference type="EMBL" id="BMIY01000009">
    <property type="protein sequence ID" value="GFZ78375.1"/>
    <property type="molecule type" value="Genomic_DNA"/>
</dbReference>
<organism evidence="2 3">
    <name type="scientific">Pseudohongiella nitratireducens</name>
    <dbReference type="NCBI Taxonomy" id="1768907"/>
    <lineage>
        <taxon>Bacteria</taxon>
        <taxon>Pseudomonadati</taxon>
        <taxon>Pseudomonadota</taxon>
        <taxon>Gammaproteobacteria</taxon>
        <taxon>Pseudomonadales</taxon>
        <taxon>Pseudohongiellaceae</taxon>
        <taxon>Pseudohongiella</taxon>
    </lineage>
</organism>
<proteinExistence type="predicted"/>
<evidence type="ECO:0000313" key="2">
    <source>
        <dbReference type="EMBL" id="GFZ78375.1"/>
    </source>
</evidence>
<comment type="caution">
    <text evidence="2">The sequence shown here is derived from an EMBL/GenBank/DDBJ whole genome shotgun (WGS) entry which is preliminary data.</text>
</comment>
<feature type="domain" description="Beta-lactamase hydrolase-like protein phosphatase-like" evidence="1">
    <location>
        <begin position="5"/>
        <end position="108"/>
    </location>
</feature>
<reference evidence="2" key="2">
    <citation type="submission" date="2020-09" db="EMBL/GenBank/DDBJ databases">
        <authorList>
            <person name="Sun Q."/>
            <person name="Zhou Y."/>
        </authorList>
    </citation>
    <scope>NUCLEOTIDE SEQUENCE</scope>
    <source>
        <strain evidence="2">CGMCC 1.15425</strain>
    </source>
</reference>
<keyword evidence="3" id="KW-1185">Reference proteome</keyword>
<protein>
    <submittedName>
        <fullName evidence="2">NAD(FAD)-dependent dehydrogenase</fullName>
    </submittedName>
</protein>
<evidence type="ECO:0000313" key="3">
    <source>
        <dbReference type="Proteomes" id="UP000627715"/>
    </source>
</evidence>